<dbReference type="RefSeq" id="WP_281884379.1">
    <property type="nucleotide sequence ID" value="NZ_BSDP01000001.1"/>
</dbReference>
<accession>A0A9W6CYK5</accession>
<name>A0A9W6CYK5_9MICO</name>
<keyword evidence="1" id="KW-0472">Membrane</keyword>
<keyword evidence="3" id="KW-1185">Reference proteome</keyword>
<protein>
    <submittedName>
        <fullName evidence="2">Uncharacterized protein</fullName>
    </submittedName>
</protein>
<feature type="transmembrane region" description="Helical" evidence="1">
    <location>
        <begin position="111"/>
        <end position="127"/>
    </location>
</feature>
<evidence type="ECO:0000313" key="3">
    <source>
        <dbReference type="Proteomes" id="UP001144396"/>
    </source>
</evidence>
<keyword evidence="1" id="KW-0812">Transmembrane</keyword>
<sequence>MRFTTRLLMTCAAIGAAGGLLLIPVNNAAAALAKVVPLAYAAGVGLYLLPFVIALALLRRPGVGVLTALIAGLVNVPFTPYGFSAVVTCLMIGIALEVPFLVSLYRYWKPWVFYVGAGAFAALYSTVSMRSLGVIDFAPAVQVVFVVLLVVSAVAATWLGRFIAARLEHTGVVRGLARPEPVRAPAEASADAIV</sequence>
<comment type="caution">
    <text evidence="2">The sequence shown here is derived from an EMBL/GenBank/DDBJ whole genome shotgun (WGS) entry which is preliminary data.</text>
</comment>
<keyword evidence="1" id="KW-1133">Transmembrane helix</keyword>
<feature type="transmembrane region" description="Helical" evidence="1">
    <location>
        <begin position="139"/>
        <end position="159"/>
    </location>
</feature>
<dbReference type="InterPro" id="IPR017195">
    <property type="entry name" value="ABC_thiamin-permease_prd"/>
</dbReference>
<feature type="transmembrane region" description="Helical" evidence="1">
    <location>
        <begin position="63"/>
        <end position="79"/>
    </location>
</feature>
<reference evidence="2" key="1">
    <citation type="submission" date="2022-12" db="EMBL/GenBank/DDBJ databases">
        <title>Reference genome sequencing for broad-spectrum identification of bacterial and archaeal isolates by mass spectrometry.</title>
        <authorList>
            <person name="Sekiguchi Y."/>
            <person name="Tourlousse D.M."/>
        </authorList>
    </citation>
    <scope>NUCLEOTIDE SEQUENCE</scope>
    <source>
        <strain evidence="2">14</strain>
    </source>
</reference>
<proteinExistence type="predicted"/>
<dbReference type="Proteomes" id="UP001144396">
    <property type="component" value="Unassembled WGS sequence"/>
</dbReference>
<feature type="transmembrane region" description="Helical" evidence="1">
    <location>
        <begin position="40"/>
        <end position="58"/>
    </location>
</feature>
<dbReference type="Pfam" id="PF09819">
    <property type="entry name" value="ABC_cobalt"/>
    <property type="match status" value="1"/>
</dbReference>
<evidence type="ECO:0000313" key="2">
    <source>
        <dbReference type="EMBL" id="GLI27654.1"/>
    </source>
</evidence>
<evidence type="ECO:0000256" key="1">
    <source>
        <dbReference type="SAM" id="Phobius"/>
    </source>
</evidence>
<feature type="transmembrane region" description="Helical" evidence="1">
    <location>
        <begin position="85"/>
        <end position="104"/>
    </location>
</feature>
<dbReference type="AlphaFoldDB" id="A0A9W6CYK5"/>
<gene>
    <name evidence="2" type="ORF">ARHIZOSPH14_18960</name>
</gene>
<dbReference type="EMBL" id="BSDP01000001">
    <property type="protein sequence ID" value="GLI27654.1"/>
    <property type="molecule type" value="Genomic_DNA"/>
</dbReference>
<organism evidence="2 3">
    <name type="scientific">Agromyces rhizosphaerae</name>
    <dbReference type="NCBI Taxonomy" id="88374"/>
    <lineage>
        <taxon>Bacteria</taxon>
        <taxon>Bacillati</taxon>
        <taxon>Actinomycetota</taxon>
        <taxon>Actinomycetes</taxon>
        <taxon>Micrococcales</taxon>
        <taxon>Microbacteriaceae</taxon>
        <taxon>Agromyces</taxon>
    </lineage>
</organism>